<dbReference type="SUPFAM" id="SSF53187">
    <property type="entry name" value="Zn-dependent exopeptidases"/>
    <property type="match status" value="1"/>
</dbReference>
<keyword evidence="7" id="KW-1185">Reference proteome</keyword>
<dbReference type="PANTHER" id="PTHR11963">
    <property type="entry name" value="LEUCINE AMINOPEPTIDASE-RELATED"/>
    <property type="match status" value="1"/>
</dbReference>
<dbReference type="InterPro" id="IPR011356">
    <property type="entry name" value="Leucine_aapep/pepB"/>
</dbReference>
<evidence type="ECO:0000256" key="4">
    <source>
        <dbReference type="ARBA" id="ARBA00022801"/>
    </source>
</evidence>
<dbReference type="GO" id="GO:0030145">
    <property type="term" value="F:manganese ion binding"/>
    <property type="evidence" value="ECO:0007669"/>
    <property type="project" value="InterPro"/>
</dbReference>
<gene>
    <name evidence="6" type="ORF">BIW11_04149</name>
</gene>
<dbReference type="CDD" id="cd00433">
    <property type="entry name" value="Peptidase_M17"/>
    <property type="match status" value="1"/>
</dbReference>
<sequence>MQIVISKFRQLGIAPNSNFARQLWTRGGPLQTINRRRPTVSRWTSVRSVSMASTATIWVSGSLITSDPVQLPVILIGQPRNIAKLSFDQVACKFQSKVSADTFKAAQEALSSSNSDSIPLYLNKACIAQLPSKCSRHNTPTQAHAVTKAVLKHTSGTDESLVIVCERRDVFASACAVARAFPLYSRKSDDSADGECAPKCGRTISLEFLLLGDGEKLSTEEIVALQTAIGSVRLAARIVDTPCQDMNVCAFLDEIKQVGDFLGITPHVIRGEELAKKGFGGIWSVGKAAASLPALAVLSHLPPDATETIAWVGKGIVYDTGGLSLKPRVSMVGMKRDCGGAAGILGAFRMAVKCGFKQNLHAVFCLAENAIGPLATRPDDVVTMYSGKSVEVNNTDAEGRMVLSDGVVYADRDLGAKIILDMATLTGAQGISTGKYHAAVVTNSSKWEEAAVMAGRLSGDLVFPLPYSPELHFKEFSSGIADMKNSVADRSNAQSSCAGLFIQSHLGFDFEGDWIHVDMVAPGHCGERATGYGVALLSALFADYSNNPLINALSPERTKIPEEGDKKRIKTTV</sequence>
<dbReference type="GO" id="GO:0005737">
    <property type="term" value="C:cytoplasm"/>
    <property type="evidence" value="ECO:0007669"/>
    <property type="project" value="InterPro"/>
</dbReference>
<evidence type="ECO:0000256" key="3">
    <source>
        <dbReference type="ARBA" id="ARBA00022670"/>
    </source>
</evidence>
<keyword evidence="3" id="KW-0645">Protease</keyword>
<dbReference type="PROSITE" id="PS00631">
    <property type="entry name" value="CYTOSOL_AP"/>
    <property type="match status" value="1"/>
</dbReference>
<keyword evidence="4" id="KW-0378">Hydrolase</keyword>
<comment type="similarity">
    <text evidence="1">Belongs to the peptidase M17 family.</text>
</comment>
<evidence type="ECO:0000256" key="2">
    <source>
        <dbReference type="ARBA" id="ARBA00022438"/>
    </source>
</evidence>
<dbReference type="FunCoup" id="A0A1V9XAQ7">
    <property type="interactions" value="439"/>
</dbReference>
<dbReference type="Pfam" id="PF18295">
    <property type="entry name" value="Pdase_M17_N2"/>
    <property type="match status" value="1"/>
</dbReference>
<dbReference type="AlphaFoldDB" id="A0A1V9XAQ7"/>
<evidence type="ECO:0000313" key="6">
    <source>
        <dbReference type="EMBL" id="OQR70481.1"/>
    </source>
</evidence>
<dbReference type="Gene3D" id="3.40.50.10590">
    <property type="entry name" value="Zn-dependent exopeptidases"/>
    <property type="match status" value="1"/>
</dbReference>
<dbReference type="InterPro" id="IPR000819">
    <property type="entry name" value="Peptidase_M17_C"/>
</dbReference>
<dbReference type="PRINTS" id="PR00481">
    <property type="entry name" value="LAMNOPPTDASE"/>
</dbReference>
<accession>A0A1V9XAQ7</accession>
<keyword evidence="2 6" id="KW-0031">Aminopeptidase</keyword>
<dbReference type="InterPro" id="IPR041417">
    <property type="entry name" value="NPEPL1_N"/>
</dbReference>
<evidence type="ECO:0000259" key="5">
    <source>
        <dbReference type="PROSITE" id="PS00631"/>
    </source>
</evidence>
<dbReference type="STRING" id="418985.A0A1V9XAQ7"/>
<reference evidence="6 7" key="1">
    <citation type="journal article" date="2017" name="Gigascience">
        <title>Draft genome of the honey bee ectoparasitic mite, Tropilaelaps mercedesae, is shaped by the parasitic life history.</title>
        <authorList>
            <person name="Dong X."/>
            <person name="Armstrong S.D."/>
            <person name="Xia D."/>
            <person name="Makepeace B.L."/>
            <person name="Darby A.C."/>
            <person name="Kadowaki T."/>
        </authorList>
    </citation>
    <scope>NUCLEOTIDE SEQUENCE [LARGE SCALE GENOMIC DNA]</scope>
    <source>
        <strain evidence="6">Wuxi-XJTLU</strain>
    </source>
</reference>
<dbReference type="OrthoDB" id="412814at2759"/>
<dbReference type="Proteomes" id="UP000192247">
    <property type="component" value="Unassembled WGS sequence"/>
</dbReference>
<feature type="domain" description="Cytosol aminopeptidase" evidence="5">
    <location>
        <begin position="394"/>
        <end position="401"/>
    </location>
</feature>
<dbReference type="GO" id="GO:0070006">
    <property type="term" value="F:metalloaminopeptidase activity"/>
    <property type="evidence" value="ECO:0007669"/>
    <property type="project" value="InterPro"/>
</dbReference>
<evidence type="ECO:0000313" key="7">
    <source>
        <dbReference type="Proteomes" id="UP000192247"/>
    </source>
</evidence>
<protein>
    <submittedName>
        <fullName evidence="6">Putative aminopeptidase NPEPL1-like</fullName>
    </submittedName>
</protein>
<proteinExistence type="inferred from homology"/>
<name>A0A1V9XAQ7_9ACAR</name>
<dbReference type="GO" id="GO:0006508">
    <property type="term" value="P:proteolysis"/>
    <property type="evidence" value="ECO:0007669"/>
    <property type="project" value="UniProtKB-KW"/>
</dbReference>
<dbReference type="Gene3D" id="3.40.630.10">
    <property type="entry name" value="Zn peptidases"/>
    <property type="match status" value="1"/>
</dbReference>
<dbReference type="PANTHER" id="PTHR11963:SF4">
    <property type="entry name" value="AMINOPEPTIDASE NPEPL1-RELATED"/>
    <property type="match status" value="1"/>
</dbReference>
<dbReference type="Pfam" id="PF00883">
    <property type="entry name" value="Peptidase_M17"/>
    <property type="match status" value="1"/>
</dbReference>
<dbReference type="EMBL" id="MNPL01017399">
    <property type="protein sequence ID" value="OQR70481.1"/>
    <property type="molecule type" value="Genomic_DNA"/>
</dbReference>
<organism evidence="6 7">
    <name type="scientific">Tropilaelaps mercedesae</name>
    <dbReference type="NCBI Taxonomy" id="418985"/>
    <lineage>
        <taxon>Eukaryota</taxon>
        <taxon>Metazoa</taxon>
        <taxon>Ecdysozoa</taxon>
        <taxon>Arthropoda</taxon>
        <taxon>Chelicerata</taxon>
        <taxon>Arachnida</taxon>
        <taxon>Acari</taxon>
        <taxon>Parasitiformes</taxon>
        <taxon>Mesostigmata</taxon>
        <taxon>Gamasina</taxon>
        <taxon>Dermanyssoidea</taxon>
        <taxon>Laelapidae</taxon>
        <taxon>Tropilaelaps</taxon>
    </lineage>
</organism>
<comment type="caution">
    <text evidence="6">The sequence shown here is derived from an EMBL/GenBank/DDBJ whole genome shotgun (WGS) entry which is preliminary data.</text>
</comment>
<evidence type="ECO:0000256" key="1">
    <source>
        <dbReference type="ARBA" id="ARBA00009528"/>
    </source>
</evidence>
<dbReference type="InParanoid" id="A0A1V9XAQ7"/>